<accession>A0A7D3V5W6</accession>
<dbReference type="Proteomes" id="UP001162001">
    <property type="component" value="Segment"/>
</dbReference>
<protein>
    <submittedName>
        <fullName evidence="1">Uncharacterized protein</fullName>
    </submittedName>
</protein>
<sequence>MSKKYQYLARQRGSYAHFEATTTCKYGRSGGFTDCHICLNRTGRTRRLQKLNQNKQSNQ</sequence>
<reference evidence="1 2" key="1">
    <citation type="submission" date="2020-04" db="EMBL/GenBank/DDBJ databases">
        <title>Advantages and limits of metagenomic assembly and binning of a giant virus.</title>
        <authorList>
            <person name="Schulz F."/>
            <person name="Andreani J."/>
            <person name="Francis R."/>
            <person name="Boudjemaa H."/>
            <person name="Bou Khalil J.Y."/>
            <person name="Lee J."/>
            <person name="La Scola B."/>
            <person name="Woyke T."/>
        </authorList>
    </citation>
    <scope>NUCLEOTIDE SEQUENCE [LARGE SCALE GENOMIC DNA]</scope>
    <source>
        <strain evidence="1 2">FV1/VV64</strain>
    </source>
</reference>
<name>A0A7D3V5W6_9VIRU</name>
<evidence type="ECO:0000313" key="1">
    <source>
        <dbReference type="EMBL" id="QKF94595.1"/>
    </source>
</evidence>
<evidence type="ECO:0000313" key="2">
    <source>
        <dbReference type="Proteomes" id="UP001162001"/>
    </source>
</evidence>
<organism evidence="1 2">
    <name type="scientific">Fadolivirus FV1/VV64</name>
    <dbReference type="NCBI Taxonomy" id="3070911"/>
    <lineage>
        <taxon>Viruses</taxon>
        <taxon>Varidnaviria</taxon>
        <taxon>Bamfordvirae</taxon>
        <taxon>Nucleocytoviricota</taxon>
        <taxon>Megaviricetes</taxon>
        <taxon>Imitervirales</taxon>
        <taxon>Mimiviridae</taxon>
        <taxon>Klosneuvirinae</taxon>
        <taxon>Fadolivirus</taxon>
        <taxon>Fadolivirus algeromassiliense</taxon>
    </lineage>
</organism>
<proteinExistence type="predicted"/>
<keyword evidence="2" id="KW-1185">Reference proteome</keyword>
<dbReference type="EMBL" id="MT418680">
    <property type="protein sequence ID" value="QKF94595.1"/>
    <property type="molecule type" value="Genomic_DNA"/>
</dbReference>
<gene>
    <name evidence="1" type="ORF">Fadolivirus_1_1137</name>
</gene>